<dbReference type="AlphaFoldDB" id="Q4RWJ6"/>
<reference evidence="1" key="1">
    <citation type="journal article" date="2004" name="Nature">
        <title>Genome duplication in the teleost fish Tetraodon nigroviridis reveals the early vertebrate proto-karyotype.</title>
        <authorList>
            <person name="Jaillon O."/>
            <person name="Aury J.-M."/>
            <person name="Brunet F."/>
            <person name="Petit J.-L."/>
            <person name="Stange-Thomann N."/>
            <person name="Mauceli E."/>
            <person name="Bouneau L."/>
            <person name="Fischer C."/>
            <person name="Ozouf-Costaz C."/>
            <person name="Bernot A."/>
            <person name="Nicaud S."/>
            <person name="Jaffe D."/>
            <person name="Fisher S."/>
            <person name="Lutfalla G."/>
            <person name="Dossat C."/>
            <person name="Segurens B."/>
            <person name="Dasilva C."/>
            <person name="Salanoubat M."/>
            <person name="Levy M."/>
            <person name="Boudet N."/>
            <person name="Castellano S."/>
            <person name="Anthouard V."/>
            <person name="Jubin C."/>
            <person name="Castelli V."/>
            <person name="Katinka M."/>
            <person name="Vacherie B."/>
            <person name="Biemont C."/>
            <person name="Skalli Z."/>
            <person name="Cattolico L."/>
            <person name="Poulain J."/>
            <person name="De Berardinis V."/>
            <person name="Cruaud C."/>
            <person name="Duprat S."/>
            <person name="Brottier P."/>
            <person name="Coutanceau J.-P."/>
            <person name="Gouzy J."/>
            <person name="Parra G."/>
            <person name="Lardier G."/>
            <person name="Chapple C."/>
            <person name="McKernan K.J."/>
            <person name="McEwan P."/>
            <person name="Bosak S."/>
            <person name="Kellis M."/>
            <person name="Volff J.-N."/>
            <person name="Guigo R."/>
            <person name="Zody M.C."/>
            <person name="Mesirov J."/>
            <person name="Lindblad-Toh K."/>
            <person name="Birren B."/>
            <person name="Nusbaum C."/>
            <person name="Kahn D."/>
            <person name="Robinson-Rechavi M."/>
            <person name="Laudet V."/>
            <person name="Schachter V."/>
            <person name="Quetier F."/>
            <person name="Saurin W."/>
            <person name="Scarpelli C."/>
            <person name="Wincker P."/>
            <person name="Lander E.S."/>
            <person name="Weissenbach J."/>
            <person name="Roest Crollius H."/>
        </authorList>
    </citation>
    <scope>NUCLEOTIDE SEQUENCE [LARGE SCALE GENOMIC DNA]</scope>
</reference>
<accession>Q4RWJ6</accession>
<name>Q4RWJ6_TETNG</name>
<organism evidence="1">
    <name type="scientific">Tetraodon nigroviridis</name>
    <name type="common">Spotted green pufferfish</name>
    <name type="synonym">Chelonodon nigroviridis</name>
    <dbReference type="NCBI Taxonomy" id="99883"/>
    <lineage>
        <taxon>Eukaryota</taxon>
        <taxon>Metazoa</taxon>
        <taxon>Chordata</taxon>
        <taxon>Craniata</taxon>
        <taxon>Vertebrata</taxon>
        <taxon>Euteleostomi</taxon>
        <taxon>Actinopterygii</taxon>
        <taxon>Neopterygii</taxon>
        <taxon>Teleostei</taxon>
        <taxon>Neoteleostei</taxon>
        <taxon>Acanthomorphata</taxon>
        <taxon>Eupercaria</taxon>
        <taxon>Tetraodontiformes</taxon>
        <taxon>Tetradontoidea</taxon>
        <taxon>Tetraodontidae</taxon>
        <taxon>Tetraodon</taxon>
    </lineage>
</organism>
<gene>
    <name evidence="1" type="ORF">GSTENG00027819001</name>
</gene>
<dbReference type="EMBL" id="CAAE01014987">
    <property type="protein sequence ID" value="CAG07236.1"/>
    <property type="molecule type" value="Genomic_DNA"/>
</dbReference>
<reference evidence="1" key="2">
    <citation type="submission" date="2004-02" db="EMBL/GenBank/DDBJ databases">
        <authorList>
            <consortium name="Genoscope"/>
            <consortium name="Whitehead Institute Centre for Genome Research"/>
        </authorList>
    </citation>
    <scope>NUCLEOTIDE SEQUENCE</scope>
</reference>
<dbReference type="KEGG" id="tng:GSTEN00027819G001"/>
<feature type="non-terminal residue" evidence="1">
    <location>
        <position position="1"/>
    </location>
</feature>
<protein>
    <submittedName>
        <fullName evidence="1">(spotted green pufferfish) hypothetical protein</fullName>
    </submittedName>
</protein>
<proteinExistence type="predicted"/>
<sequence length="33" mass="3755">QRWVSEKLSVESLRDLELFGGEAQGKPSYSQMV</sequence>
<evidence type="ECO:0000313" key="1">
    <source>
        <dbReference type="EMBL" id="CAG07236.1"/>
    </source>
</evidence>
<comment type="caution">
    <text evidence="1">The sequence shown here is derived from an EMBL/GenBank/DDBJ whole genome shotgun (WGS) entry which is preliminary data.</text>
</comment>